<dbReference type="InterPro" id="IPR007890">
    <property type="entry name" value="CHASE2"/>
</dbReference>
<dbReference type="InterPro" id="IPR050697">
    <property type="entry name" value="Adenylyl/Guanylyl_Cyclase_3/4"/>
</dbReference>
<dbReference type="GO" id="GO:0006171">
    <property type="term" value="P:cAMP biosynthetic process"/>
    <property type="evidence" value="ECO:0007669"/>
    <property type="project" value="TreeGrafter"/>
</dbReference>
<evidence type="ECO:0000313" key="3">
    <source>
        <dbReference type="EMBL" id="SVB16521.1"/>
    </source>
</evidence>
<reference evidence="3" key="1">
    <citation type="submission" date="2018-05" db="EMBL/GenBank/DDBJ databases">
        <authorList>
            <person name="Lanie J.A."/>
            <person name="Ng W.-L."/>
            <person name="Kazmierczak K.M."/>
            <person name="Andrzejewski T.M."/>
            <person name="Davidsen T.M."/>
            <person name="Wayne K.J."/>
            <person name="Tettelin H."/>
            <person name="Glass J.I."/>
            <person name="Rusch D."/>
            <person name="Podicherti R."/>
            <person name="Tsui H.-C.T."/>
            <person name="Winkler M.E."/>
        </authorList>
    </citation>
    <scope>NUCLEOTIDE SEQUENCE</scope>
</reference>
<dbReference type="PROSITE" id="PS50125">
    <property type="entry name" value="GUANYLATE_CYCLASE_2"/>
    <property type="match status" value="1"/>
</dbReference>
<organism evidence="3">
    <name type="scientific">marine metagenome</name>
    <dbReference type="NCBI Taxonomy" id="408172"/>
    <lineage>
        <taxon>unclassified sequences</taxon>
        <taxon>metagenomes</taxon>
        <taxon>ecological metagenomes</taxon>
    </lineage>
</organism>
<proteinExistence type="predicted"/>
<keyword evidence="1" id="KW-1133">Transmembrane helix</keyword>
<dbReference type="Pfam" id="PF05226">
    <property type="entry name" value="CHASE2"/>
    <property type="match status" value="1"/>
</dbReference>
<dbReference type="SMART" id="SM01080">
    <property type="entry name" value="CHASE2"/>
    <property type="match status" value="1"/>
</dbReference>
<dbReference type="AlphaFoldDB" id="A0A382BSN3"/>
<dbReference type="PANTHER" id="PTHR43081">
    <property type="entry name" value="ADENYLATE CYCLASE, TERMINAL-DIFFERENTIATION SPECIFIC-RELATED"/>
    <property type="match status" value="1"/>
</dbReference>
<dbReference type="Gene3D" id="3.30.70.1230">
    <property type="entry name" value="Nucleotide cyclase"/>
    <property type="match status" value="1"/>
</dbReference>
<keyword evidence="1" id="KW-0812">Transmembrane</keyword>
<evidence type="ECO:0000259" key="2">
    <source>
        <dbReference type="PROSITE" id="PS50125"/>
    </source>
</evidence>
<feature type="domain" description="Guanylate cyclase" evidence="2">
    <location>
        <begin position="290"/>
        <end position="430"/>
    </location>
</feature>
<name>A0A382BSN3_9ZZZZ</name>
<dbReference type="InterPro" id="IPR001054">
    <property type="entry name" value="A/G_cyclase"/>
</dbReference>
<dbReference type="SUPFAM" id="SSF55073">
    <property type="entry name" value="Nucleotide cyclase"/>
    <property type="match status" value="1"/>
</dbReference>
<gene>
    <name evidence="3" type="ORF">METZ01_LOCUS169375</name>
</gene>
<dbReference type="CDD" id="cd07302">
    <property type="entry name" value="CHD"/>
    <property type="match status" value="1"/>
</dbReference>
<feature type="transmembrane region" description="Helical" evidence="1">
    <location>
        <begin position="199"/>
        <end position="217"/>
    </location>
</feature>
<dbReference type="Pfam" id="PF00211">
    <property type="entry name" value="Guanylate_cyc"/>
    <property type="match status" value="1"/>
</dbReference>
<feature type="transmembrane region" description="Helical" evidence="1">
    <location>
        <begin position="229"/>
        <end position="248"/>
    </location>
</feature>
<evidence type="ECO:0000256" key="1">
    <source>
        <dbReference type="SAM" id="Phobius"/>
    </source>
</evidence>
<protein>
    <recommendedName>
        <fullName evidence="2">Guanylate cyclase domain-containing protein</fullName>
    </recommendedName>
</protein>
<sequence length="556" mass="61614">NIPVLEKSADGLGIISISAEHDGVVRRVPAIIAAGSKVYSALPIEMLRVAVQLSTGKRRSPIVRSIKEAATGNILVEKVQLSRNFSVPTDRRGNINIFFRPHDQDLYVSATDILSEKTPAKKIAGNFVLIGTSALGLKDIRSTPLDASIPGVEIHANVLENVLTGNQLSRLPDSTGIEILEIFLAGILLIILMPITGAYWSLIVVVSSIAILGGYTWQEYQAQELIDLSYPILSTFLIYAVLVLMNYAKTSSEKRQIRSAFSQYLSPALVEQVAGDPERLQLGGEMRDMTFLFCDVRGFTTISESFKSNPQGLTRLINRLLTPLTDVILARSGTIDKYMGDCIMAFWNAPLDDPGHVKHACESALIMFHELDELNRELEEEARADGKEPLPLKVGVGLNTGECVVGNMGSEQRFDYSVLGDAVNLAARLEGQSKNYGVDIVIGEDTYQIAKQSFATIELDLIAVKGKEEAVQIYALLGDEKQKEDASFQKLCEQHETMLRTYRSQDWGGARRLINDCRLFDTRLEVLYEMYDERIEQYLIEPPGEDWDGVYVATTK</sequence>
<dbReference type="PANTHER" id="PTHR43081:SF1">
    <property type="entry name" value="ADENYLATE CYCLASE, TERMINAL-DIFFERENTIATION SPECIFIC"/>
    <property type="match status" value="1"/>
</dbReference>
<keyword evidence="1" id="KW-0472">Membrane</keyword>
<dbReference type="EMBL" id="UINC01031068">
    <property type="protein sequence ID" value="SVB16521.1"/>
    <property type="molecule type" value="Genomic_DNA"/>
</dbReference>
<dbReference type="SMART" id="SM00044">
    <property type="entry name" value="CYCc"/>
    <property type="match status" value="1"/>
</dbReference>
<dbReference type="GO" id="GO:0035556">
    <property type="term" value="P:intracellular signal transduction"/>
    <property type="evidence" value="ECO:0007669"/>
    <property type="project" value="InterPro"/>
</dbReference>
<accession>A0A382BSN3</accession>
<feature type="non-terminal residue" evidence="3">
    <location>
        <position position="1"/>
    </location>
</feature>
<dbReference type="InterPro" id="IPR029787">
    <property type="entry name" value="Nucleotide_cyclase"/>
</dbReference>